<reference evidence="2" key="1">
    <citation type="submission" date="2020-08" db="EMBL/GenBank/DDBJ databases">
        <title>Multicomponent nature underlies the extraordinary mechanical properties of spider dragline silk.</title>
        <authorList>
            <person name="Kono N."/>
            <person name="Nakamura H."/>
            <person name="Mori M."/>
            <person name="Yoshida Y."/>
            <person name="Ohtoshi R."/>
            <person name="Malay A.D."/>
            <person name="Moran D.A.P."/>
            <person name="Tomita M."/>
            <person name="Numata K."/>
            <person name="Arakawa K."/>
        </authorList>
    </citation>
    <scope>NUCLEOTIDE SEQUENCE</scope>
</reference>
<proteinExistence type="predicted"/>
<sequence length="159" mass="18567">MYCDKIEKKSELNPNLKINLICSSSNSHKKEQLVDVSPCTQTPTLNKPIQTDCPLLVPNRYSKQSESEPTVPMDASDFTPKTSGTQSHNKYNNHGSDETFISESAQIDDLPFEKRRRHCRTKCTRNLESIPQVGWKKRIRGFFRDFVRRVRIYFSSWYF</sequence>
<feature type="region of interest" description="Disordered" evidence="1">
    <location>
        <begin position="61"/>
        <end position="97"/>
    </location>
</feature>
<gene>
    <name evidence="2" type="ORF">NPIL_10041</name>
</gene>
<evidence type="ECO:0000313" key="2">
    <source>
        <dbReference type="EMBL" id="GFU29055.1"/>
    </source>
</evidence>
<organism evidence="2 3">
    <name type="scientific">Nephila pilipes</name>
    <name type="common">Giant wood spider</name>
    <name type="synonym">Nephila maculata</name>
    <dbReference type="NCBI Taxonomy" id="299642"/>
    <lineage>
        <taxon>Eukaryota</taxon>
        <taxon>Metazoa</taxon>
        <taxon>Ecdysozoa</taxon>
        <taxon>Arthropoda</taxon>
        <taxon>Chelicerata</taxon>
        <taxon>Arachnida</taxon>
        <taxon>Araneae</taxon>
        <taxon>Araneomorphae</taxon>
        <taxon>Entelegynae</taxon>
        <taxon>Araneoidea</taxon>
        <taxon>Nephilidae</taxon>
        <taxon>Nephila</taxon>
    </lineage>
</organism>
<feature type="compositionally biased region" description="Polar residues" evidence="1">
    <location>
        <begin position="79"/>
        <end position="97"/>
    </location>
</feature>
<protein>
    <submittedName>
        <fullName evidence="2">Uncharacterized protein</fullName>
    </submittedName>
</protein>
<dbReference type="AlphaFoldDB" id="A0A8X6QJQ6"/>
<evidence type="ECO:0000313" key="3">
    <source>
        <dbReference type="Proteomes" id="UP000887013"/>
    </source>
</evidence>
<dbReference type="EMBL" id="BMAW01082406">
    <property type="protein sequence ID" value="GFU29055.1"/>
    <property type="molecule type" value="Genomic_DNA"/>
</dbReference>
<comment type="caution">
    <text evidence="2">The sequence shown here is derived from an EMBL/GenBank/DDBJ whole genome shotgun (WGS) entry which is preliminary data.</text>
</comment>
<keyword evidence="3" id="KW-1185">Reference proteome</keyword>
<dbReference type="Proteomes" id="UP000887013">
    <property type="component" value="Unassembled WGS sequence"/>
</dbReference>
<evidence type="ECO:0000256" key="1">
    <source>
        <dbReference type="SAM" id="MobiDB-lite"/>
    </source>
</evidence>
<accession>A0A8X6QJQ6</accession>
<name>A0A8X6QJQ6_NEPPI</name>